<dbReference type="Pfam" id="PF14246">
    <property type="entry name" value="TetR_C_7"/>
    <property type="match status" value="1"/>
</dbReference>
<dbReference type="PANTHER" id="PTHR30055">
    <property type="entry name" value="HTH-TYPE TRANSCRIPTIONAL REGULATOR RUTR"/>
    <property type="match status" value="1"/>
</dbReference>
<evidence type="ECO:0000256" key="2">
    <source>
        <dbReference type="ARBA" id="ARBA00023125"/>
    </source>
</evidence>
<dbReference type="PROSITE" id="PS50977">
    <property type="entry name" value="HTH_TETR_2"/>
    <property type="match status" value="1"/>
</dbReference>
<dbReference type="SUPFAM" id="SSF46689">
    <property type="entry name" value="Homeodomain-like"/>
    <property type="match status" value="1"/>
</dbReference>
<evidence type="ECO:0000256" key="1">
    <source>
        <dbReference type="ARBA" id="ARBA00023015"/>
    </source>
</evidence>
<dbReference type="AlphaFoldDB" id="A0AB38YIG8"/>
<dbReference type="Pfam" id="PF00440">
    <property type="entry name" value="TetR_N"/>
    <property type="match status" value="1"/>
</dbReference>
<dbReference type="RefSeq" id="WP_304996162.1">
    <property type="nucleotide sequence ID" value="NZ_CP101717.1"/>
</dbReference>
<reference evidence="6" key="1">
    <citation type="submission" date="2022-07" db="EMBL/GenBank/DDBJ databases">
        <title>Complete genome sequence of Salinispirillum sp. LH10-3-1 capable of multiple carbohydrate inversion isolated from a soda lake.</title>
        <authorList>
            <person name="Liu J."/>
            <person name="Zhai Y."/>
            <person name="Zhang H."/>
            <person name="Yang H."/>
            <person name="Qu J."/>
            <person name="Li J."/>
        </authorList>
    </citation>
    <scope>NUCLEOTIDE SEQUENCE</scope>
    <source>
        <strain evidence="6">LH 10-3-1</strain>
    </source>
</reference>
<dbReference type="PROSITE" id="PS01081">
    <property type="entry name" value="HTH_TETR_1"/>
    <property type="match status" value="1"/>
</dbReference>
<name>A0AB38YIG8_9GAMM</name>
<dbReference type="Gene3D" id="1.10.357.10">
    <property type="entry name" value="Tetracycline Repressor, domain 2"/>
    <property type="match status" value="1"/>
</dbReference>
<keyword evidence="2 4" id="KW-0238">DNA-binding</keyword>
<evidence type="ECO:0000259" key="5">
    <source>
        <dbReference type="PROSITE" id="PS50977"/>
    </source>
</evidence>
<dbReference type="InterPro" id="IPR001647">
    <property type="entry name" value="HTH_TetR"/>
</dbReference>
<evidence type="ECO:0000256" key="3">
    <source>
        <dbReference type="ARBA" id="ARBA00023163"/>
    </source>
</evidence>
<proteinExistence type="predicted"/>
<dbReference type="InterPro" id="IPR023772">
    <property type="entry name" value="DNA-bd_HTH_TetR-type_CS"/>
</dbReference>
<feature type="DNA-binding region" description="H-T-H motif" evidence="4">
    <location>
        <begin position="27"/>
        <end position="46"/>
    </location>
</feature>
<keyword evidence="3" id="KW-0804">Transcription</keyword>
<feature type="domain" description="HTH tetR-type" evidence="5">
    <location>
        <begin position="4"/>
        <end position="64"/>
    </location>
</feature>
<dbReference type="InterPro" id="IPR050109">
    <property type="entry name" value="HTH-type_TetR-like_transc_reg"/>
</dbReference>
<evidence type="ECO:0000256" key="4">
    <source>
        <dbReference type="PROSITE-ProRule" id="PRU00335"/>
    </source>
</evidence>
<dbReference type="PRINTS" id="PR00455">
    <property type="entry name" value="HTHTETR"/>
</dbReference>
<keyword evidence="1" id="KW-0805">Transcription regulation</keyword>
<dbReference type="GO" id="GO:0000976">
    <property type="term" value="F:transcription cis-regulatory region binding"/>
    <property type="evidence" value="ECO:0007669"/>
    <property type="project" value="TreeGrafter"/>
</dbReference>
<sequence length="158" mass="17964">MARASKRDHIVAEATGLFLNQGFKGTSIDLVVSTCAVSKPTVYNHFPDKAVLMAAVIDDWLAQRHITPPPALDEETILDHLQANWWTPDHMAMYRLIIAEGWRFADAAQRFWADFHQPWQNAAEDWLQTLQGHSASEAKQCLEAALWQRLMALAKERI</sequence>
<accession>A0AB38YIG8</accession>
<protein>
    <submittedName>
        <fullName evidence="6">TetR/AcrR family transcriptional regulator</fullName>
    </submittedName>
</protein>
<organism evidence="6">
    <name type="scientific">Salinispirillum sp. LH 10-3-1</name>
    <dbReference type="NCBI Taxonomy" id="2952525"/>
    <lineage>
        <taxon>Bacteria</taxon>
        <taxon>Pseudomonadati</taxon>
        <taxon>Pseudomonadota</taxon>
        <taxon>Gammaproteobacteria</taxon>
        <taxon>Oceanospirillales</taxon>
        <taxon>Saccharospirillaceae</taxon>
        <taxon>Salinispirillum</taxon>
    </lineage>
</organism>
<gene>
    <name evidence="6" type="ORF">NFC81_03550</name>
</gene>
<evidence type="ECO:0000313" key="6">
    <source>
        <dbReference type="EMBL" id="WLD58876.1"/>
    </source>
</evidence>
<dbReference type="PANTHER" id="PTHR30055:SF234">
    <property type="entry name" value="HTH-TYPE TRANSCRIPTIONAL REGULATOR BETI"/>
    <property type="match status" value="1"/>
</dbReference>
<dbReference type="InterPro" id="IPR009057">
    <property type="entry name" value="Homeodomain-like_sf"/>
</dbReference>
<dbReference type="InterPro" id="IPR039536">
    <property type="entry name" value="TetR_C_Proteobacteria"/>
</dbReference>
<dbReference type="GO" id="GO:0003700">
    <property type="term" value="F:DNA-binding transcription factor activity"/>
    <property type="evidence" value="ECO:0007669"/>
    <property type="project" value="TreeGrafter"/>
</dbReference>
<dbReference type="EMBL" id="CP101717">
    <property type="protein sequence ID" value="WLD58876.1"/>
    <property type="molecule type" value="Genomic_DNA"/>
</dbReference>